<dbReference type="GO" id="GO:0005975">
    <property type="term" value="P:carbohydrate metabolic process"/>
    <property type="evidence" value="ECO:0007669"/>
    <property type="project" value="InterPro"/>
</dbReference>
<dbReference type="PANTHER" id="PTHR10587:SF133">
    <property type="entry name" value="CHITIN DEACETYLASE 1-RELATED"/>
    <property type="match status" value="1"/>
</dbReference>
<dbReference type="GO" id="GO:0016810">
    <property type="term" value="F:hydrolase activity, acting on carbon-nitrogen (but not peptide) bonds"/>
    <property type="evidence" value="ECO:0007669"/>
    <property type="project" value="InterPro"/>
</dbReference>
<dbReference type="InterPro" id="IPR050248">
    <property type="entry name" value="Polysacc_deacetylase_ArnD"/>
</dbReference>
<protein>
    <submittedName>
        <fullName evidence="4">Polysaccharide deacetylase family protein</fullName>
    </submittedName>
</protein>
<dbReference type="InterPro" id="IPR002509">
    <property type="entry name" value="NODB_dom"/>
</dbReference>
<dbReference type="GO" id="GO:0016020">
    <property type="term" value="C:membrane"/>
    <property type="evidence" value="ECO:0007669"/>
    <property type="project" value="TreeGrafter"/>
</dbReference>
<dbReference type="Gene3D" id="3.20.20.370">
    <property type="entry name" value="Glycoside hydrolase/deacetylase"/>
    <property type="match status" value="1"/>
</dbReference>
<sequence>MRKIWGCIIILAFLLITLGMRSVINVDEPQEDGGAVTMYSEDGRTEQFAQDEVEAQKTVGWYDNINDVLTTMWKDDGSSVVVFKASTKDYEDKGYTSNYSSIFTKISNPDTGEEKEVLKSEVKSYLDSGWKRGTGDVDPDQPMIALTFDDGPNPDTTGKLLDALEENNARATFFMLGDHINSGKADIIKRMKDLGCDLGSHTYAHKQLTKLTGSALSDEFTKTDDNLKEIVGEGACCVRPPYGAYNDAIREEAKKCGQPIILWSIDTLDWKTKNVDSIYSEVIDKVVDGDILLFHDIYETSVDAVIKLIPKLQEKGFQLVTVSEMGEAKIGGFEPGQVYTDLRSGTVKKLTASEQ</sequence>
<evidence type="ECO:0000313" key="5">
    <source>
        <dbReference type="Proteomes" id="UP000824162"/>
    </source>
</evidence>
<reference evidence="4" key="1">
    <citation type="journal article" date="2021" name="PeerJ">
        <title>Extensive microbial diversity within the chicken gut microbiome revealed by metagenomics and culture.</title>
        <authorList>
            <person name="Gilroy R."/>
            <person name="Ravi A."/>
            <person name="Getino M."/>
            <person name="Pursley I."/>
            <person name="Horton D.L."/>
            <person name="Alikhan N.F."/>
            <person name="Baker D."/>
            <person name="Gharbi K."/>
            <person name="Hall N."/>
            <person name="Watson M."/>
            <person name="Adriaenssens E.M."/>
            <person name="Foster-Nyarko E."/>
            <person name="Jarju S."/>
            <person name="Secka A."/>
            <person name="Antonio M."/>
            <person name="Oren A."/>
            <person name="Chaudhuri R.R."/>
            <person name="La Ragione R."/>
            <person name="Hildebrand F."/>
            <person name="Pallen M.J."/>
        </authorList>
    </citation>
    <scope>NUCLEOTIDE SEQUENCE</scope>
    <source>
        <strain evidence="4">5790</strain>
    </source>
</reference>
<comment type="caution">
    <text evidence="4">The sequence shown here is derived from an EMBL/GenBank/DDBJ whole genome shotgun (WGS) entry which is preliminary data.</text>
</comment>
<dbReference type="InterPro" id="IPR011330">
    <property type="entry name" value="Glyco_hydro/deAcase_b/a-brl"/>
</dbReference>
<evidence type="ECO:0000256" key="1">
    <source>
        <dbReference type="ARBA" id="ARBA00022723"/>
    </source>
</evidence>
<proteinExistence type="predicted"/>
<evidence type="ECO:0000256" key="2">
    <source>
        <dbReference type="ARBA" id="ARBA00022801"/>
    </source>
</evidence>
<dbReference type="EMBL" id="DXIJ01000043">
    <property type="protein sequence ID" value="HIV85608.1"/>
    <property type="molecule type" value="Genomic_DNA"/>
</dbReference>
<dbReference type="Pfam" id="PF01522">
    <property type="entry name" value="Polysacc_deac_1"/>
    <property type="match status" value="1"/>
</dbReference>
<feature type="domain" description="NodB homology" evidence="3">
    <location>
        <begin position="142"/>
        <end position="320"/>
    </location>
</feature>
<dbReference type="GO" id="GO:0046872">
    <property type="term" value="F:metal ion binding"/>
    <property type="evidence" value="ECO:0007669"/>
    <property type="project" value="UniProtKB-KW"/>
</dbReference>
<organism evidence="4 5">
    <name type="scientific">Candidatus Monoglobus merdigallinarum</name>
    <dbReference type="NCBI Taxonomy" id="2838698"/>
    <lineage>
        <taxon>Bacteria</taxon>
        <taxon>Bacillati</taxon>
        <taxon>Bacillota</taxon>
        <taxon>Clostridia</taxon>
        <taxon>Monoglobales</taxon>
        <taxon>Monoglobaceae</taxon>
        <taxon>Monoglobus</taxon>
    </lineage>
</organism>
<keyword evidence="2" id="KW-0378">Hydrolase</keyword>
<evidence type="ECO:0000313" key="4">
    <source>
        <dbReference type="EMBL" id="HIV85608.1"/>
    </source>
</evidence>
<evidence type="ECO:0000259" key="3">
    <source>
        <dbReference type="PROSITE" id="PS51677"/>
    </source>
</evidence>
<dbReference type="PANTHER" id="PTHR10587">
    <property type="entry name" value="GLYCOSYL TRANSFERASE-RELATED"/>
    <property type="match status" value="1"/>
</dbReference>
<accession>A0A9D1TMC2</accession>
<name>A0A9D1TMC2_9FIRM</name>
<dbReference type="AlphaFoldDB" id="A0A9D1TMC2"/>
<dbReference type="Proteomes" id="UP000824162">
    <property type="component" value="Unassembled WGS sequence"/>
</dbReference>
<gene>
    <name evidence="4" type="ORF">H9900_02225</name>
</gene>
<keyword evidence="1" id="KW-0479">Metal-binding</keyword>
<reference evidence="4" key="2">
    <citation type="submission" date="2021-04" db="EMBL/GenBank/DDBJ databases">
        <authorList>
            <person name="Gilroy R."/>
        </authorList>
    </citation>
    <scope>NUCLEOTIDE SEQUENCE</scope>
    <source>
        <strain evidence="4">5790</strain>
    </source>
</reference>
<dbReference type="SUPFAM" id="SSF88713">
    <property type="entry name" value="Glycoside hydrolase/deacetylase"/>
    <property type="match status" value="1"/>
</dbReference>
<dbReference type="PROSITE" id="PS51677">
    <property type="entry name" value="NODB"/>
    <property type="match status" value="1"/>
</dbReference>
<dbReference type="CDD" id="cd10954">
    <property type="entry name" value="CE4_CtAXE_like"/>
    <property type="match status" value="1"/>
</dbReference>